<evidence type="ECO:0000256" key="4">
    <source>
        <dbReference type="ARBA" id="ARBA00022656"/>
    </source>
</evidence>
<evidence type="ECO:0000256" key="7">
    <source>
        <dbReference type="ARBA" id="ARBA00023136"/>
    </source>
</evidence>
<dbReference type="PRINTS" id="PR01488">
    <property type="entry name" value="RTXTOXINA"/>
</dbReference>
<dbReference type="GO" id="GO:0005576">
    <property type="term" value="C:extracellular region"/>
    <property type="evidence" value="ECO:0007669"/>
    <property type="project" value="UniProtKB-SubCell"/>
</dbReference>
<dbReference type="InterPro" id="IPR018511">
    <property type="entry name" value="Hemolysin-typ_Ca-bd_CS"/>
</dbReference>
<dbReference type="SUPFAM" id="SSF51120">
    <property type="entry name" value="beta-Roll"/>
    <property type="match status" value="2"/>
</dbReference>
<dbReference type="InterPro" id="IPR050557">
    <property type="entry name" value="RTX_toxin/Mannuronan_C5-epim"/>
</dbReference>
<dbReference type="InterPro" id="IPR011049">
    <property type="entry name" value="Serralysin-like_metalloprot_C"/>
</dbReference>
<protein>
    <recommendedName>
        <fullName evidence="10">Calcium-binding protein</fullName>
    </recommendedName>
</protein>
<accession>A0A6M0QS19</accession>
<dbReference type="InterPro" id="IPR003995">
    <property type="entry name" value="RTX_toxin_determinant-A"/>
</dbReference>
<evidence type="ECO:0000256" key="5">
    <source>
        <dbReference type="ARBA" id="ARBA00022737"/>
    </source>
</evidence>
<evidence type="ECO:0000313" key="8">
    <source>
        <dbReference type="EMBL" id="NEY89232.1"/>
    </source>
</evidence>
<dbReference type="EMBL" id="JAAIVJ010000001">
    <property type="protein sequence ID" value="NEY89232.1"/>
    <property type="molecule type" value="Genomic_DNA"/>
</dbReference>
<organism evidence="8 9">
    <name type="scientific">Tabrizicola oligotrophica</name>
    <dbReference type="NCBI Taxonomy" id="2710650"/>
    <lineage>
        <taxon>Bacteria</taxon>
        <taxon>Pseudomonadati</taxon>
        <taxon>Pseudomonadota</taxon>
        <taxon>Alphaproteobacteria</taxon>
        <taxon>Rhodobacterales</taxon>
        <taxon>Paracoccaceae</taxon>
        <taxon>Tabrizicola</taxon>
    </lineage>
</organism>
<name>A0A6M0QS19_9RHOB</name>
<evidence type="ECO:0008006" key="10">
    <source>
        <dbReference type="Google" id="ProtNLM"/>
    </source>
</evidence>
<dbReference type="AlphaFoldDB" id="A0A6M0QS19"/>
<keyword evidence="7" id="KW-0472">Membrane</keyword>
<evidence type="ECO:0000256" key="3">
    <source>
        <dbReference type="ARBA" id="ARBA00022525"/>
    </source>
</evidence>
<comment type="caution">
    <text evidence="8">The sequence shown here is derived from an EMBL/GenBank/DDBJ whole genome shotgun (WGS) entry which is preliminary data.</text>
</comment>
<dbReference type="PROSITE" id="PS00330">
    <property type="entry name" value="HEMOLYSIN_CALCIUM"/>
    <property type="match status" value="6"/>
</dbReference>
<dbReference type="SUPFAM" id="SSF51445">
    <property type="entry name" value="(Trans)glycosidases"/>
    <property type="match status" value="1"/>
</dbReference>
<proteinExistence type="predicted"/>
<dbReference type="Pfam" id="PF00353">
    <property type="entry name" value="HemolysinCabind"/>
    <property type="match status" value="4"/>
</dbReference>
<dbReference type="Gene3D" id="3.20.20.80">
    <property type="entry name" value="Glycosidases"/>
    <property type="match status" value="1"/>
</dbReference>
<keyword evidence="9" id="KW-1185">Reference proteome</keyword>
<evidence type="ECO:0000256" key="1">
    <source>
        <dbReference type="ARBA" id="ARBA00004370"/>
    </source>
</evidence>
<dbReference type="PANTHER" id="PTHR38340">
    <property type="entry name" value="S-LAYER PROTEIN"/>
    <property type="match status" value="1"/>
</dbReference>
<dbReference type="GO" id="GO:0016020">
    <property type="term" value="C:membrane"/>
    <property type="evidence" value="ECO:0007669"/>
    <property type="project" value="UniProtKB-SubCell"/>
</dbReference>
<gene>
    <name evidence="8" type="ORF">G4Z14_02900</name>
</gene>
<evidence type="ECO:0000256" key="2">
    <source>
        <dbReference type="ARBA" id="ARBA00004613"/>
    </source>
</evidence>
<reference evidence="8 9" key="1">
    <citation type="submission" date="2020-02" db="EMBL/GenBank/DDBJ databases">
        <authorList>
            <person name="Chen W.-M."/>
        </authorList>
    </citation>
    <scope>NUCLEOTIDE SEQUENCE [LARGE SCALE GENOMIC DNA]</scope>
    <source>
        <strain evidence="8 9">KMS-5</strain>
    </source>
</reference>
<sequence>MINLVMTGADGVGGVWQDPVQLIPMGMYDDPVGFVTRIRDALPLVNTLRVLFNEHSFNADGSLHPQMEAFLVAAAAQGFDLTICYGEGDAQNIGIGSGRWPALTNAEAFAALQENLADVSGAWEAMLGWMAAHPEVAQGVWGWELMNESAAYRNTVRANGDGDGLTTRDFVQLYADHALQLAQLIDARAQGRILVGGWGYNGDFLTLEQTQIQGASALDYLRAGVGADLVWSAHLYPGWMGTDLASTPADLIARLEAVYAPVAGDAVMITEINADGQVDDPAAGAGYDDFFAASYEWFADRGIGFGWYPGLQTGASHLLYLEGNGAETYRHQHSLAHALNAFSLGRASLEADLAESLGVSQITVRLRNESYEIAAGEGDFDAVTKAGFAFGFGADDTLHGSDQSNDFLYGGRADDRLDGLAADDFLFGQQNNDRLTGGAGADNLFGGWGMDTLDGGEGRDYLAGGQGNDTYLVSDALDAIAEHTGFGSDLVQTTLAAYGLGANLEHLSCVGSADFAGTGNALANWLTGGAGADTLAGLDGRDTLEGGSGGDVLLGGAGVDLASYARAAGGVQVDLSRVLAILTAGEAMGDSFVSVENLTGSAFGDRLTGGAGANTIRGLAGQDRLAGRAGADLLFGGAGADRFLFAPGDASDRIGDFQDDLDRIVLSGFAGQATVAEALALAQQDGAHVIFDFGAGDRLTVLNCTVAALADDVVIL</sequence>
<keyword evidence="6" id="KW-0843">Virulence</keyword>
<evidence type="ECO:0000313" key="9">
    <source>
        <dbReference type="Proteomes" id="UP000477782"/>
    </source>
</evidence>
<dbReference type="RefSeq" id="WP_164623236.1">
    <property type="nucleotide sequence ID" value="NZ_JAAIVJ010000001.1"/>
</dbReference>
<evidence type="ECO:0000256" key="6">
    <source>
        <dbReference type="ARBA" id="ARBA00023026"/>
    </source>
</evidence>
<dbReference type="PRINTS" id="PR00313">
    <property type="entry name" value="CABNDNGRPT"/>
</dbReference>
<dbReference type="PANTHER" id="PTHR38340:SF1">
    <property type="entry name" value="S-LAYER PROTEIN"/>
    <property type="match status" value="1"/>
</dbReference>
<keyword evidence="5" id="KW-0677">Repeat</keyword>
<dbReference type="Gene3D" id="2.150.10.10">
    <property type="entry name" value="Serralysin-like metalloprotease, C-terminal"/>
    <property type="match status" value="2"/>
</dbReference>
<dbReference type="Proteomes" id="UP000477782">
    <property type="component" value="Unassembled WGS sequence"/>
</dbReference>
<dbReference type="GO" id="GO:0090729">
    <property type="term" value="F:toxin activity"/>
    <property type="evidence" value="ECO:0007669"/>
    <property type="project" value="UniProtKB-KW"/>
</dbReference>
<dbReference type="InterPro" id="IPR001343">
    <property type="entry name" value="Hemolysn_Ca-bd"/>
</dbReference>
<keyword evidence="3" id="KW-0964">Secreted</keyword>
<keyword evidence="4" id="KW-0800">Toxin</keyword>
<dbReference type="GO" id="GO:0005509">
    <property type="term" value="F:calcium ion binding"/>
    <property type="evidence" value="ECO:0007669"/>
    <property type="project" value="InterPro"/>
</dbReference>
<dbReference type="InterPro" id="IPR017853">
    <property type="entry name" value="GH"/>
</dbReference>
<comment type="subcellular location">
    <subcellularLocation>
        <location evidence="1">Membrane</location>
    </subcellularLocation>
    <subcellularLocation>
        <location evidence="2">Secreted</location>
    </subcellularLocation>
</comment>